<dbReference type="Gene3D" id="3.30.200.20">
    <property type="entry name" value="Phosphorylase Kinase, domain 1"/>
    <property type="match status" value="1"/>
</dbReference>
<evidence type="ECO:0000256" key="8">
    <source>
        <dbReference type="ARBA" id="ARBA00022723"/>
    </source>
</evidence>
<comment type="catalytic activity">
    <reaction evidence="15">
        <text>L-threonyl-[protein] + ATP = O-phospho-L-threonyl-[protein] + ADP + H(+)</text>
        <dbReference type="Rhea" id="RHEA:46608"/>
        <dbReference type="Rhea" id="RHEA-COMP:11060"/>
        <dbReference type="Rhea" id="RHEA-COMP:11605"/>
        <dbReference type="ChEBI" id="CHEBI:15378"/>
        <dbReference type="ChEBI" id="CHEBI:30013"/>
        <dbReference type="ChEBI" id="CHEBI:30616"/>
        <dbReference type="ChEBI" id="CHEBI:61977"/>
        <dbReference type="ChEBI" id="CHEBI:456216"/>
        <dbReference type="EC" id="2.7.11.12"/>
    </reaction>
</comment>
<dbReference type="GO" id="GO:0016301">
    <property type="term" value="F:kinase activity"/>
    <property type="evidence" value="ECO:0007669"/>
    <property type="project" value="UniProtKB-KW"/>
</dbReference>
<organism evidence="22 23">
    <name type="scientific">Durusdinium trenchii</name>
    <dbReference type="NCBI Taxonomy" id="1381693"/>
    <lineage>
        <taxon>Eukaryota</taxon>
        <taxon>Sar</taxon>
        <taxon>Alveolata</taxon>
        <taxon>Dinophyceae</taxon>
        <taxon>Suessiales</taxon>
        <taxon>Symbiodiniaceae</taxon>
        <taxon>Durusdinium</taxon>
    </lineage>
</organism>
<dbReference type="PROSITE" id="PS50042">
    <property type="entry name" value="CNMP_BINDING_3"/>
    <property type="match status" value="3"/>
</dbReference>
<evidence type="ECO:0000256" key="5">
    <source>
        <dbReference type="ARBA" id="ARBA00022527"/>
    </source>
</evidence>
<evidence type="ECO:0000256" key="3">
    <source>
        <dbReference type="ARBA" id="ARBA00012428"/>
    </source>
</evidence>
<proteinExistence type="inferred from homology"/>
<feature type="domain" description="Protein kinase" evidence="19">
    <location>
        <begin position="417"/>
        <end position="675"/>
    </location>
</feature>
<dbReference type="InterPro" id="IPR018488">
    <property type="entry name" value="cNMP-bd_CS"/>
</dbReference>
<dbReference type="PROSITE" id="PS51285">
    <property type="entry name" value="AGC_KINASE_CTER"/>
    <property type="match status" value="1"/>
</dbReference>
<evidence type="ECO:0000256" key="4">
    <source>
        <dbReference type="ARBA" id="ARBA00022490"/>
    </source>
</evidence>
<keyword evidence="9 17" id="KW-0547">Nucleotide-binding</keyword>
<gene>
    <name evidence="22" type="ORF">SCF082_LOCUS9574</name>
</gene>
<evidence type="ECO:0000256" key="18">
    <source>
        <dbReference type="SAM" id="MobiDB-lite"/>
    </source>
</evidence>
<feature type="region of interest" description="Disordered" evidence="18">
    <location>
        <begin position="711"/>
        <end position="738"/>
    </location>
</feature>
<evidence type="ECO:0000256" key="9">
    <source>
        <dbReference type="ARBA" id="ARBA00022741"/>
    </source>
</evidence>
<comment type="cofactor">
    <cofactor evidence="1">
        <name>Mg(2+)</name>
        <dbReference type="ChEBI" id="CHEBI:18420"/>
    </cofactor>
</comment>
<accession>A0ABP0J061</accession>
<dbReference type="SUPFAM" id="SSF51206">
    <property type="entry name" value="cAMP-binding domain-like"/>
    <property type="match status" value="3"/>
</dbReference>
<dbReference type="Proteomes" id="UP001642464">
    <property type="component" value="Unassembled WGS sequence"/>
</dbReference>
<keyword evidence="12" id="KW-0460">Magnesium</keyword>
<keyword evidence="13" id="KW-0142">cGMP-binding</keyword>
<evidence type="ECO:0000313" key="23">
    <source>
        <dbReference type="Proteomes" id="UP001642464"/>
    </source>
</evidence>
<dbReference type="PROSITE" id="PS00108">
    <property type="entry name" value="PROTEIN_KINASE_ST"/>
    <property type="match status" value="1"/>
</dbReference>
<dbReference type="InterPro" id="IPR014710">
    <property type="entry name" value="RmlC-like_jellyroll"/>
</dbReference>
<feature type="domain" description="AGC-kinase C-terminal" evidence="21">
    <location>
        <begin position="679"/>
        <end position="738"/>
    </location>
</feature>
<evidence type="ECO:0000256" key="11">
    <source>
        <dbReference type="ARBA" id="ARBA00022840"/>
    </source>
</evidence>
<keyword evidence="4" id="KW-0963">Cytoplasm</keyword>
<evidence type="ECO:0000256" key="16">
    <source>
        <dbReference type="ARBA" id="ARBA00047462"/>
    </source>
</evidence>
<comment type="catalytic activity">
    <reaction evidence="16">
        <text>L-seryl-[protein] + ATP = O-phospho-L-seryl-[protein] + ADP + H(+)</text>
        <dbReference type="Rhea" id="RHEA:17989"/>
        <dbReference type="Rhea" id="RHEA-COMP:9863"/>
        <dbReference type="Rhea" id="RHEA-COMP:11604"/>
        <dbReference type="ChEBI" id="CHEBI:15378"/>
        <dbReference type="ChEBI" id="CHEBI:29999"/>
        <dbReference type="ChEBI" id="CHEBI:30616"/>
        <dbReference type="ChEBI" id="CHEBI:83421"/>
        <dbReference type="ChEBI" id="CHEBI:456216"/>
        <dbReference type="EC" id="2.7.11.12"/>
    </reaction>
</comment>
<comment type="similarity">
    <text evidence="2">Belongs to the protein kinase superfamily. AGC Ser/Thr protein kinase family. cGMP subfamily.</text>
</comment>
<keyword evidence="7" id="KW-0808">Transferase</keyword>
<dbReference type="InterPro" id="IPR000595">
    <property type="entry name" value="cNMP-bd_dom"/>
</dbReference>
<dbReference type="CDD" id="cd00038">
    <property type="entry name" value="CAP_ED"/>
    <property type="match status" value="3"/>
</dbReference>
<comment type="caution">
    <text evidence="22">The sequence shown here is derived from an EMBL/GenBank/DDBJ whole genome shotgun (WGS) entry which is preliminary data.</text>
</comment>
<dbReference type="InterPro" id="IPR018490">
    <property type="entry name" value="cNMP-bd_dom_sf"/>
</dbReference>
<feature type="domain" description="Cyclic nucleotide-binding" evidence="20">
    <location>
        <begin position="9"/>
        <end position="119"/>
    </location>
</feature>
<evidence type="ECO:0000256" key="6">
    <source>
        <dbReference type="ARBA" id="ARBA00022535"/>
    </source>
</evidence>
<evidence type="ECO:0000259" key="19">
    <source>
        <dbReference type="PROSITE" id="PS50011"/>
    </source>
</evidence>
<dbReference type="PANTHER" id="PTHR24353:SF37">
    <property type="entry name" value="CAMP-DEPENDENT PROTEIN KINASE CATALYTIC SUBUNIT PRKX"/>
    <property type="match status" value="1"/>
</dbReference>
<protein>
    <recommendedName>
        <fullName evidence="14">cGMP-dependent protein kinase</fullName>
        <ecNumber evidence="3">2.7.11.12</ecNumber>
    </recommendedName>
</protein>
<dbReference type="Gene3D" id="2.60.120.10">
    <property type="entry name" value="Jelly Rolls"/>
    <property type="match status" value="3"/>
</dbReference>
<evidence type="ECO:0000259" key="21">
    <source>
        <dbReference type="PROSITE" id="PS51285"/>
    </source>
</evidence>
<keyword evidence="8" id="KW-0479">Metal-binding</keyword>
<dbReference type="InterPro" id="IPR008271">
    <property type="entry name" value="Ser/Thr_kinase_AS"/>
</dbReference>
<feature type="binding site" evidence="17">
    <location>
        <position position="446"/>
    </location>
    <ligand>
        <name>ATP</name>
        <dbReference type="ChEBI" id="CHEBI:30616"/>
    </ligand>
</feature>
<dbReference type="InterPro" id="IPR011009">
    <property type="entry name" value="Kinase-like_dom_sf"/>
</dbReference>
<dbReference type="Pfam" id="PF00027">
    <property type="entry name" value="cNMP_binding"/>
    <property type="match status" value="3"/>
</dbReference>
<dbReference type="InterPro" id="IPR017441">
    <property type="entry name" value="Protein_kinase_ATP_BS"/>
</dbReference>
<keyword evidence="11 17" id="KW-0067">ATP-binding</keyword>
<feature type="domain" description="Cyclic nucleotide-binding" evidence="20">
    <location>
        <begin position="287"/>
        <end position="390"/>
    </location>
</feature>
<dbReference type="PRINTS" id="PR00103">
    <property type="entry name" value="CAMPKINASE"/>
</dbReference>
<evidence type="ECO:0000256" key="7">
    <source>
        <dbReference type="ARBA" id="ARBA00022679"/>
    </source>
</evidence>
<keyword evidence="23" id="KW-1185">Reference proteome</keyword>
<evidence type="ECO:0000256" key="10">
    <source>
        <dbReference type="ARBA" id="ARBA00022777"/>
    </source>
</evidence>
<dbReference type="SMART" id="SM00220">
    <property type="entry name" value="S_TKc"/>
    <property type="match status" value="1"/>
</dbReference>
<dbReference type="PANTHER" id="PTHR24353">
    <property type="entry name" value="CYCLIC NUCLEOTIDE-DEPENDENT PROTEIN KINASE"/>
    <property type="match status" value="1"/>
</dbReference>
<evidence type="ECO:0000256" key="14">
    <source>
        <dbReference type="ARBA" id="ARBA00024113"/>
    </source>
</evidence>
<keyword evidence="10 22" id="KW-0418">Kinase</keyword>
<evidence type="ECO:0000256" key="13">
    <source>
        <dbReference type="ARBA" id="ARBA00022992"/>
    </source>
</evidence>
<dbReference type="PROSITE" id="PS00107">
    <property type="entry name" value="PROTEIN_KINASE_ATP"/>
    <property type="match status" value="1"/>
</dbReference>
<reference evidence="22 23" key="1">
    <citation type="submission" date="2024-02" db="EMBL/GenBank/DDBJ databases">
        <authorList>
            <person name="Chen Y."/>
            <person name="Shah S."/>
            <person name="Dougan E. K."/>
            <person name="Thang M."/>
            <person name="Chan C."/>
        </authorList>
    </citation>
    <scope>NUCLEOTIDE SEQUENCE [LARGE SCALE GENOMIC DNA]</scope>
</reference>
<evidence type="ECO:0000259" key="20">
    <source>
        <dbReference type="PROSITE" id="PS50042"/>
    </source>
</evidence>
<dbReference type="PROSITE" id="PS00889">
    <property type="entry name" value="CNMP_BINDING_2"/>
    <property type="match status" value="2"/>
</dbReference>
<dbReference type="SMART" id="SM00100">
    <property type="entry name" value="cNMP"/>
    <property type="match status" value="3"/>
</dbReference>
<evidence type="ECO:0000256" key="15">
    <source>
        <dbReference type="ARBA" id="ARBA00047298"/>
    </source>
</evidence>
<dbReference type="SUPFAM" id="SSF56112">
    <property type="entry name" value="Protein kinase-like (PK-like)"/>
    <property type="match status" value="1"/>
</dbReference>
<sequence>MAWLASVPVFRRLERCELPLLAAAFHSASFTPGETIFRKGDPPEAFYVIQEGEAHVLDENEGLIAVLKAGDYFGEAALISNKPRNATIRAAPTNSDDPNSGGSGGLSVLMLGREDFDQMDLRHKLRLPKREAILPRVAKAERAKEQLSDQQVGLIVKAMQENPKLGPLLESFPQQDLKTIAAMAVSRQVTTGENLVTQGDSKADSFYILEKGKVGVWRDGKVCGEFGPGFSFGEVALLMRSKRTATVKANEPCVLWSLSASDLQAVTQARLQSKFDAWAKILKNVPDLEFLSSYERGKIAESLVEVKYEAGETIVSQGEVASEFFVLLEGRLHISVDGKPVGEYHADANKGLHPHFGEQALVKNTTRTATVRTAAKSTVLVLSKEVFQRVKQMWGEDRSPIMWSGQQHTTSYKRTDLVVMQRLGAGAFGAVNLVEHVPSHTLFALKSLDKSQIDASESQKCVLNEKNVMRMTDSNFLVRGAAFYNLSSNIEFLMEAVLGGEVRDVYSEKNLWGQNELVRFHVACTARGLDHLHTRHILYRDLKPENLILDSKGYAKICDFGLAKFALGRAHTFCGTPDYLAPELGDMEGYTKAVDWWSLGIMVFELMTGDTPWATSDPFEIVALAKKGLQQKCIFWPSDAGFWKAFVLSLCQTEPNSRLPLRRGGMEKLETHQWYKEDPEFNWAALDQRTMPAPWVPDVSCPKSTKGWALKEDPPLSTSDWAADFEDIEGSPPEVFNP</sequence>
<evidence type="ECO:0000313" key="22">
    <source>
        <dbReference type="EMBL" id="CAK9007714.1"/>
    </source>
</evidence>
<evidence type="ECO:0000256" key="17">
    <source>
        <dbReference type="PROSITE-ProRule" id="PRU10141"/>
    </source>
</evidence>
<dbReference type="InterPro" id="IPR000719">
    <property type="entry name" value="Prot_kinase_dom"/>
</dbReference>
<feature type="domain" description="Cyclic nucleotide-binding" evidence="20">
    <location>
        <begin position="168"/>
        <end position="266"/>
    </location>
</feature>
<evidence type="ECO:0000256" key="12">
    <source>
        <dbReference type="ARBA" id="ARBA00022842"/>
    </source>
</evidence>
<dbReference type="Gene3D" id="1.10.510.10">
    <property type="entry name" value="Transferase(Phosphotransferase) domain 1"/>
    <property type="match status" value="1"/>
</dbReference>
<evidence type="ECO:0000256" key="2">
    <source>
        <dbReference type="ARBA" id="ARBA00006352"/>
    </source>
</evidence>
<keyword evidence="5" id="KW-0723">Serine/threonine-protein kinase</keyword>
<evidence type="ECO:0000256" key="1">
    <source>
        <dbReference type="ARBA" id="ARBA00001946"/>
    </source>
</evidence>
<dbReference type="Pfam" id="PF00069">
    <property type="entry name" value="Pkinase"/>
    <property type="match status" value="1"/>
</dbReference>
<name>A0ABP0J061_9DINO</name>
<dbReference type="PROSITE" id="PS50011">
    <property type="entry name" value="PROTEIN_KINASE_DOM"/>
    <property type="match status" value="1"/>
</dbReference>
<dbReference type="EC" id="2.7.11.12" evidence="3"/>
<dbReference type="EMBL" id="CAXAMM010005558">
    <property type="protein sequence ID" value="CAK9007714.1"/>
    <property type="molecule type" value="Genomic_DNA"/>
</dbReference>
<dbReference type="InterPro" id="IPR000961">
    <property type="entry name" value="AGC-kinase_C"/>
</dbReference>
<dbReference type="PROSITE" id="PS00888">
    <property type="entry name" value="CNMP_BINDING_1"/>
    <property type="match status" value="1"/>
</dbReference>
<keyword evidence="6" id="KW-0140">cGMP</keyword>